<protein>
    <submittedName>
        <fullName evidence="5">Uncharacterized protein</fullName>
    </submittedName>
</protein>
<name>A0AAF0IGC4_9EURO</name>
<feature type="compositionally biased region" description="Polar residues" evidence="2">
    <location>
        <begin position="8"/>
        <end position="30"/>
    </location>
</feature>
<keyword evidence="1" id="KW-0863">Zinc-finger</keyword>
<dbReference type="GO" id="GO:0061630">
    <property type="term" value="F:ubiquitin protein ligase activity"/>
    <property type="evidence" value="ECO:0007669"/>
    <property type="project" value="InterPro"/>
</dbReference>
<dbReference type="PROSITE" id="PS50966">
    <property type="entry name" value="ZF_SWIM"/>
    <property type="match status" value="1"/>
</dbReference>
<dbReference type="PANTHER" id="PTHR21540:SF0">
    <property type="entry name" value="PHD FAMILY PROTEIN"/>
    <property type="match status" value="1"/>
</dbReference>
<evidence type="ECO:0000259" key="3">
    <source>
        <dbReference type="PROSITE" id="PS50089"/>
    </source>
</evidence>
<dbReference type="InterPro" id="IPR007527">
    <property type="entry name" value="Znf_SWIM"/>
</dbReference>
<evidence type="ECO:0000313" key="6">
    <source>
        <dbReference type="Proteomes" id="UP001219355"/>
    </source>
</evidence>
<dbReference type="EMBL" id="CP120627">
    <property type="protein sequence ID" value="WEW55528.1"/>
    <property type="molecule type" value="Genomic_DNA"/>
</dbReference>
<dbReference type="Pfam" id="PF13639">
    <property type="entry name" value="zf-RING_2"/>
    <property type="match status" value="1"/>
</dbReference>
<evidence type="ECO:0000256" key="1">
    <source>
        <dbReference type="PROSITE-ProRule" id="PRU00175"/>
    </source>
</evidence>
<keyword evidence="1" id="KW-0862">Zinc</keyword>
<dbReference type="Pfam" id="PF04434">
    <property type="entry name" value="SWIM"/>
    <property type="match status" value="1"/>
</dbReference>
<dbReference type="Proteomes" id="UP001219355">
    <property type="component" value="Chromosome 1"/>
</dbReference>
<keyword evidence="6" id="KW-1185">Reference proteome</keyword>
<dbReference type="CDD" id="cd16494">
    <property type="entry name" value="RING-CH-C4HC3_ZSWM2"/>
    <property type="match status" value="1"/>
</dbReference>
<accession>A0AAF0IGC4</accession>
<feature type="domain" description="SWIM-type" evidence="4">
    <location>
        <begin position="155"/>
        <end position="187"/>
    </location>
</feature>
<dbReference type="InterPro" id="IPR039903">
    <property type="entry name" value="Zswim2"/>
</dbReference>
<evidence type="ECO:0000256" key="2">
    <source>
        <dbReference type="SAM" id="MobiDB-lite"/>
    </source>
</evidence>
<dbReference type="SUPFAM" id="SSF57850">
    <property type="entry name" value="RING/U-box"/>
    <property type="match status" value="1"/>
</dbReference>
<dbReference type="AlphaFoldDB" id="A0AAF0IGC4"/>
<dbReference type="PROSITE" id="PS50089">
    <property type="entry name" value="ZF_RING_2"/>
    <property type="match status" value="1"/>
</dbReference>
<proteinExistence type="predicted"/>
<evidence type="ECO:0000259" key="4">
    <source>
        <dbReference type="PROSITE" id="PS50966"/>
    </source>
</evidence>
<dbReference type="InterPro" id="IPR013083">
    <property type="entry name" value="Znf_RING/FYVE/PHD"/>
</dbReference>
<organism evidence="5 6">
    <name type="scientific">Emydomyces testavorans</name>
    <dbReference type="NCBI Taxonomy" id="2070801"/>
    <lineage>
        <taxon>Eukaryota</taxon>
        <taxon>Fungi</taxon>
        <taxon>Dikarya</taxon>
        <taxon>Ascomycota</taxon>
        <taxon>Pezizomycotina</taxon>
        <taxon>Eurotiomycetes</taxon>
        <taxon>Eurotiomycetidae</taxon>
        <taxon>Onygenales</taxon>
        <taxon>Nannizziopsiaceae</taxon>
        <taxon>Emydomyces</taxon>
    </lineage>
</organism>
<feature type="region of interest" description="Disordered" evidence="2">
    <location>
        <begin position="1"/>
        <end position="37"/>
    </location>
</feature>
<sequence>MPPRKTRNSSYSLEQSATPQTKNYTTSGAGSATKRKWEDDQVDGYVSVITPTKAKRARTVGQNEYVTVYDASITPTRPQRNSRATRRRCDSDNGVELVREEKRLRAFRKKAPQSYLTKLVRATTQRMFVIKRQREETVEGPEEMVHIVGTTGNVYKVVIGKVPSCSCPDALKGNQCKHIVYVLRNVLKAKDYLQYQLAFLSSELFEIFQDAPLSPADSASKDDQGKRKPVDGDCPICFMEFDSAKDEVVWCKVACGNNIHKTCFQQWAASQKGKEVRCVYCRSPWESDNPDIHSLLETATVSEDGYINVAAAMGMSQERGRHTSLYTSLLPLELF</sequence>
<dbReference type="GO" id="GO:0008270">
    <property type="term" value="F:zinc ion binding"/>
    <property type="evidence" value="ECO:0007669"/>
    <property type="project" value="UniProtKB-KW"/>
</dbReference>
<dbReference type="PANTHER" id="PTHR21540">
    <property type="entry name" value="RING FINGER AND SWIM DOMAIN-CONTAINING PROTEIN 2"/>
    <property type="match status" value="1"/>
</dbReference>
<gene>
    <name evidence="5" type="ORF">PRK78_000959</name>
</gene>
<dbReference type="Gene3D" id="3.30.40.10">
    <property type="entry name" value="Zinc/RING finger domain, C3HC4 (zinc finger)"/>
    <property type="match status" value="1"/>
</dbReference>
<dbReference type="InterPro" id="IPR001841">
    <property type="entry name" value="Znf_RING"/>
</dbReference>
<evidence type="ECO:0000313" key="5">
    <source>
        <dbReference type="EMBL" id="WEW55528.1"/>
    </source>
</evidence>
<keyword evidence="1" id="KW-0479">Metal-binding</keyword>
<reference evidence="5" key="1">
    <citation type="submission" date="2023-03" db="EMBL/GenBank/DDBJ databases">
        <title>Emydomyces testavorans Genome Sequence.</title>
        <authorList>
            <person name="Hoyer L."/>
        </authorList>
    </citation>
    <scope>NUCLEOTIDE SEQUENCE</scope>
    <source>
        <strain evidence="5">16-2883</strain>
    </source>
</reference>
<feature type="domain" description="RING-type" evidence="3">
    <location>
        <begin position="234"/>
        <end position="282"/>
    </location>
</feature>